<dbReference type="NCBIfam" id="NF001299">
    <property type="entry name" value="PRK00241.1"/>
    <property type="match status" value="1"/>
</dbReference>
<comment type="cofactor">
    <cofactor evidence="2">
        <name>Zn(2+)</name>
        <dbReference type="ChEBI" id="CHEBI:29105"/>
    </cofactor>
</comment>
<keyword evidence="5" id="KW-0479">Metal-binding</keyword>
<dbReference type="EMBL" id="JALJOQ010000007">
    <property type="protein sequence ID" value="KAK9812320.1"/>
    <property type="molecule type" value="Genomic_DNA"/>
</dbReference>
<reference evidence="11 12" key="1">
    <citation type="journal article" date="2024" name="Nat. Commun.">
        <title>Phylogenomics reveals the evolutionary origins of lichenization in chlorophyte algae.</title>
        <authorList>
            <person name="Puginier C."/>
            <person name="Libourel C."/>
            <person name="Otte J."/>
            <person name="Skaloud P."/>
            <person name="Haon M."/>
            <person name="Grisel S."/>
            <person name="Petersen M."/>
            <person name="Berrin J.G."/>
            <person name="Delaux P.M."/>
            <person name="Dal Grande F."/>
            <person name="Keller J."/>
        </authorList>
    </citation>
    <scope>NUCLEOTIDE SEQUENCE [LARGE SCALE GENOMIC DNA]</scope>
    <source>
        <strain evidence="11 12">SAG 2036</strain>
    </source>
</reference>
<comment type="caution">
    <text evidence="11">The sequence shown here is derived from an EMBL/GenBank/DDBJ whole genome shotgun (WGS) entry which is preliminary data.</text>
</comment>
<dbReference type="Gene3D" id="3.90.79.20">
    <property type="match status" value="1"/>
</dbReference>
<evidence type="ECO:0000256" key="1">
    <source>
        <dbReference type="ARBA" id="ARBA00001946"/>
    </source>
</evidence>
<keyword evidence="6" id="KW-0378">Hydrolase</keyword>
<evidence type="ECO:0000256" key="8">
    <source>
        <dbReference type="ARBA" id="ARBA00023027"/>
    </source>
</evidence>
<dbReference type="CDD" id="cd03429">
    <property type="entry name" value="NUDIX_NADH_pyrophosphatase_Nudt13"/>
    <property type="match status" value="1"/>
</dbReference>
<organism evidence="11 12">
    <name type="scientific">Symbiochloris irregularis</name>
    <dbReference type="NCBI Taxonomy" id="706552"/>
    <lineage>
        <taxon>Eukaryota</taxon>
        <taxon>Viridiplantae</taxon>
        <taxon>Chlorophyta</taxon>
        <taxon>core chlorophytes</taxon>
        <taxon>Trebouxiophyceae</taxon>
        <taxon>Trebouxiales</taxon>
        <taxon>Trebouxiaceae</taxon>
        <taxon>Symbiochloris</taxon>
    </lineage>
</organism>
<proteinExistence type="inferred from homology"/>
<dbReference type="InterPro" id="IPR000086">
    <property type="entry name" value="NUDIX_hydrolase_dom"/>
</dbReference>
<keyword evidence="12" id="KW-1185">Reference proteome</keyword>
<dbReference type="Pfam" id="PF00293">
    <property type="entry name" value="NUDIX"/>
    <property type="match status" value="1"/>
</dbReference>
<gene>
    <name evidence="11" type="ORF">WJX73_001978</name>
</gene>
<name>A0AAW1PR64_9CHLO</name>
<evidence type="ECO:0000256" key="6">
    <source>
        <dbReference type="ARBA" id="ARBA00022801"/>
    </source>
</evidence>
<dbReference type="PROSITE" id="PS00893">
    <property type="entry name" value="NUDIX_BOX"/>
    <property type="match status" value="1"/>
</dbReference>
<dbReference type="InterPro" id="IPR050241">
    <property type="entry name" value="NAD-cap_RNA_hydrolase_NudC"/>
</dbReference>
<evidence type="ECO:0000256" key="4">
    <source>
        <dbReference type="ARBA" id="ARBA00012381"/>
    </source>
</evidence>
<evidence type="ECO:0000256" key="3">
    <source>
        <dbReference type="ARBA" id="ARBA00009595"/>
    </source>
</evidence>
<dbReference type="InterPro" id="IPR015797">
    <property type="entry name" value="NUDIX_hydrolase-like_dom_sf"/>
</dbReference>
<dbReference type="Proteomes" id="UP001465755">
    <property type="component" value="Unassembled WGS sequence"/>
</dbReference>
<dbReference type="InterPro" id="IPR049734">
    <property type="entry name" value="NudC-like_C"/>
</dbReference>
<dbReference type="PANTHER" id="PTHR42904:SF6">
    <property type="entry name" value="NAD-CAPPED RNA HYDROLASE NUDT12"/>
    <property type="match status" value="1"/>
</dbReference>
<evidence type="ECO:0000256" key="2">
    <source>
        <dbReference type="ARBA" id="ARBA00001947"/>
    </source>
</evidence>
<dbReference type="GO" id="GO:0046872">
    <property type="term" value="F:metal ion binding"/>
    <property type="evidence" value="ECO:0007669"/>
    <property type="project" value="UniProtKB-KW"/>
</dbReference>
<dbReference type="Pfam" id="PF09296">
    <property type="entry name" value="NUDIX-like"/>
    <property type="match status" value="1"/>
</dbReference>
<evidence type="ECO:0000256" key="5">
    <source>
        <dbReference type="ARBA" id="ARBA00022723"/>
    </source>
</evidence>
<feature type="domain" description="Nudix hydrolase" evidence="10">
    <location>
        <begin position="174"/>
        <end position="304"/>
    </location>
</feature>
<dbReference type="EC" id="3.6.1.22" evidence="4"/>
<sequence>MQFRQPLQRHAIQATAEFLLIAEGRSLCVSLPSNGDGSSQSGNVKWFSPHELGDLGLVNHSGVLSVGGGGSFQLVHPVLLGKLPHNGIWRLALDVSPSKSTQDAAKNQGLAFQDLRSLLPLIPAEDLSIAGQAVALLQWHKANEYCGRCGARTTPVEMGGRRQCTSDKSHRAYPRTDPVMITLVESTDGQRALLGRPKSLSRRGVLTCLSGFIEQGESIEECVRREVMEEAGVSVGQVAVLGSQPWPIGRGGTCEVMIGCMAKALDDTLHVNEEEMDAVRWVTKQEAQTAIQHSSVNDVASSGQGAAFAEGHLDFFIPPKWAIAHHLIKAWATQGDSWFSKL</sequence>
<evidence type="ECO:0000256" key="9">
    <source>
        <dbReference type="ARBA" id="ARBA00023679"/>
    </source>
</evidence>
<dbReference type="GO" id="GO:0005829">
    <property type="term" value="C:cytosol"/>
    <property type="evidence" value="ECO:0007669"/>
    <property type="project" value="TreeGrafter"/>
</dbReference>
<dbReference type="InterPro" id="IPR015375">
    <property type="entry name" value="NADH_PPase-like_N"/>
</dbReference>
<dbReference type="GO" id="GO:0005777">
    <property type="term" value="C:peroxisome"/>
    <property type="evidence" value="ECO:0007669"/>
    <property type="project" value="TreeGrafter"/>
</dbReference>
<dbReference type="Gene3D" id="3.90.79.10">
    <property type="entry name" value="Nucleoside Triphosphate Pyrophosphohydrolase"/>
    <property type="match status" value="1"/>
</dbReference>
<evidence type="ECO:0000313" key="11">
    <source>
        <dbReference type="EMBL" id="KAK9812320.1"/>
    </source>
</evidence>
<dbReference type="SUPFAM" id="SSF55811">
    <property type="entry name" value="Nudix"/>
    <property type="match status" value="1"/>
</dbReference>
<comment type="cofactor">
    <cofactor evidence="1">
        <name>Mg(2+)</name>
        <dbReference type="ChEBI" id="CHEBI:18420"/>
    </cofactor>
</comment>
<dbReference type="PROSITE" id="PS51462">
    <property type="entry name" value="NUDIX"/>
    <property type="match status" value="1"/>
</dbReference>
<evidence type="ECO:0000259" key="10">
    <source>
        <dbReference type="PROSITE" id="PS51462"/>
    </source>
</evidence>
<evidence type="ECO:0000313" key="12">
    <source>
        <dbReference type="Proteomes" id="UP001465755"/>
    </source>
</evidence>
<dbReference type="InterPro" id="IPR020084">
    <property type="entry name" value="NUDIX_hydrolase_CS"/>
</dbReference>
<protein>
    <recommendedName>
        <fullName evidence="4">NAD(+) diphosphatase</fullName>
        <ecNumber evidence="4">3.6.1.22</ecNumber>
    </recommendedName>
</protein>
<dbReference type="AlphaFoldDB" id="A0AAW1PR64"/>
<comment type="similarity">
    <text evidence="3">Belongs to the Nudix hydrolase family. NudC subfamily.</text>
</comment>
<comment type="catalytic activity">
    <reaction evidence="9">
        <text>a 5'-end NAD(+)-phospho-ribonucleoside in mRNA + H2O = a 5'-end phospho-adenosine-phospho-ribonucleoside in mRNA + beta-nicotinamide D-ribonucleotide + 2 H(+)</text>
        <dbReference type="Rhea" id="RHEA:60876"/>
        <dbReference type="Rhea" id="RHEA-COMP:15698"/>
        <dbReference type="Rhea" id="RHEA-COMP:15719"/>
        <dbReference type="ChEBI" id="CHEBI:14649"/>
        <dbReference type="ChEBI" id="CHEBI:15377"/>
        <dbReference type="ChEBI" id="CHEBI:15378"/>
        <dbReference type="ChEBI" id="CHEBI:144029"/>
        <dbReference type="ChEBI" id="CHEBI:144051"/>
    </reaction>
    <physiologicalReaction direction="left-to-right" evidence="9">
        <dbReference type="Rhea" id="RHEA:60877"/>
    </physiologicalReaction>
</comment>
<keyword evidence="7" id="KW-0460">Magnesium</keyword>
<accession>A0AAW1PR64</accession>
<dbReference type="PANTHER" id="PTHR42904">
    <property type="entry name" value="NUDIX HYDROLASE, NUDC SUBFAMILY"/>
    <property type="match status" value="1"/>
</dbReference>
<dbReference type="GO" id="GO:0019677">
    <property type="term" value="P:NAD+ catabolic process"/>
    <property type="evidence" value="ECO:0007669"/>
    <property type="project" value="TreeGrafter"/>
</dbReference>
<evidence type="ECO:0000256" key="7">
    <source>
        <dbReference type="ARBA" id="ARBA00022842"/>
    </source>
</evidence>
<keyword evidence="8" id="KW-0520">NAD</keyword>
<dbReference type="GO" id="GO:0035529">
    <property type="term" value="F:NADH pyrophosphatase activity"/>
    <property type="evidence" value="ECO:0007669"/>
    <property type="project" value="TreeGrafter"/>
</dbReference>
<dbReference type="GO" id="GO:0006742">
    <property type="term" value="P:NADP+ catabolic process"/>
    <property type="evidence" value="ECO:0007669"/>
    <property type="project" value="TreeGrafter"/>
</dbReference>